<accession>A0A179U9X0</accession>
<dbReference type="Proteomes" id="UP000002038">
    <property type="component" value="Unassembled WGS sequence"/>
</dbReference>
<dbReference type="RefSeq" id="XP_031576297.1">
    <property type="nucleotide sequence ID" value="XM_031724285.1"/>
</dbReference>
<organism evidence="1 2">
    <name type="scientific">Blastomyces gilchristii (strain SLH14081)</name>
    <name type="common">Blastomyces dermatitidis</name>
    <dbReference type="NCBI Taxonomy" id="559298"/>
    <lineage>
        <taxon>Eukaryota</taxon>
        <taxon>Fungi</taxon>
        <taxon>Dikarya</taxon>
        <taxon>Ascomycota</taxon>
        <taxon>Pezizomycotina</taxon>
        <taxon>Eurotiomycetes</taxon>
        <taxon>Eurotiomycetidae</taxon>
        <taxon>Onygenales</taxon>
        <taxon>Ajellomycetaceae</taxon>
        <taxon>Blastomyces</taxon>
    </lineage>
</organism>
<dbReference type="AlphaFoldDB" id="A0A179U9X0"/>
<gene>
    <name evidence="1" type="ORF">BDBG_16302</name>
</gene>
<dbReference type="VEuPathDB" id="FungiDB:BDBG_16302"/>
<keyword evidence="2" id="KW-1185">Reference proteome</keyword>
<reference evidence="2" key="1">
    <citation type="journal article" date="2015" name="PLoS Genet.">
        <title>The dynamic genome and transcriptome of the human fungal pathogen Blastomyces and close relative Emmonsia.</title>
        <authorList>
            <person name="Munoz J.F."/>
            <person name="Gauthier G.M."/>
            <person name="Desjardins C.A."/>
            <person name="Gallo J.E."/>
            <person name="Holder J."/>
            <person name="Sullivan T.D."/>
            <person name="Marty A.J."/>
            <person name="Carmen J.C."/>
            <person name="Chen Z."/>
            <person name="Ding L."/>
            <person name="Gujja S."/>
            <person name="Magrini V."/>
            <person name="Misas E."/>
            <person name="Mitreva M."/>
            <person name="Priest M."/>
            <person name="Saif S."/>
            <person name="Whiston E.A."/>
            <person name="Young S."/>
            <person name="Zeng Q."/>
            <person name="Goldman W.E."/>
            <person name="Mardis E.R."/>
            <person name="Taylor J.W."/>
            <person name="McEwen J.G."/>
            <person name="Clay O.K."/>
            <person name="Klein B.S."/>
            <person name="Cuomo C.A."/>
        </authorList>
    </citation>
    <scope>NUCLEOTIDE SEQUENCE [LARGE SCALE GENOMIC DNA]</scope>
    <source>
        <strain evidence="2">SLH14081</strain>
    </source>
</reference>
<dbReference type="EMBL" id="GG657449">
    <property type="protein sequence ID" value="OAT04650.1"/>
    <property type="molecule type" value="Genomic_DNA"/>
</dbReference>
<dbReference type="KEGG" id="bgh:BDBG_16302"/>
<sequence length="154" mass="17639">MAINTSQVLKLGMNEKIGFVVFFFFFFFPPSFVFASFVFDSLQPPTHNVSAIFPLIPVKLRCGNILSYGQENLKSFESGWLPTHLQTKLGSFPPALRALPHYWCKRSNSEDFVKSRLWKWSEESGTPKKIKISFECNDAKQNTNQQLTRHASSL</sequence>
<evidence type="ECO:0000313" key="1">
    <source>
        <dbReference type="EMBL" id="OAT04650.1"/>
    </source>
</evidence>
<protein>
    <submittedName>
        <fullName evidence="1">Uncharacterized protein</fullName>
    </submittedName>
</protein>
<proteinExistence type="predicted"/>
<name>A0A179U9X0_BLAGS</name>
<evidence type="ECO:0000313" key="2">
    <source>
        <dbReference type="Proteomes" id="UP000002038"/>
    </source>
</evidence>
<dbReference type="GeneID" id="42528473"/>